<dbReference type="InterPro" id="IPR012337">
    <property type="entry name" value="RNaseH-like_sf"/>
</dbReference>
<evidence type="ECO:0000313" key="2">
    <source>
        <dbReference type="Proteomes" id="UP000309215"/>
    </source>
</evidence>
<comment type="caution">
    <text evidence="1">The sequence shown here is derived from an EMBL/GenBank/DDBJ whole genome shotgun (WGS) entry which is preliminary data.</text>
</comment>
<feature type="non-terminal residue" evidence="1">
    <location>
        <position position="1"/>
    </location>
</feature>
<sequence>LKHLARTQPDLPATAELATHEVEALVLLKRKRKKKNEQIPDGIPPLALAVQWIAELGGYTGKSSGGPPGSVTISRGLERLAPAAEMLRVLRENGLVR</sequence>
<dbReference type="EMBL" id="SSMQ01000063">
    <property type="protein sequence ID" value="TKC98799.1"/>
    <property type="molecule type" value="Genomic_DNA"/>
</dbReference>
<keyword evidence="2" id="KW-1185">Reference proteome</keyword>
<name>A0A4U1IWF8_9BACT</name>
<dbReference type="Gene3D" id="1.10.740.10">
    <property type="entry name" value="Transferase Inhibitor Protein From Tn5, Chain"/>
    <property type="match status" value="1"/>
</dbReference>
<reference evidence="1 2" key="1">
    <citation type="submission" date="2019-04" db="EMBL/GenBank/DDBJ databases">
        <authorList>
            <person name="Li Y."/>
            <person name="Wang J."/>
        </authorList>
    </citation>
    <scope>NUCLEOTIDE SEQUENCE [LARGE SCALE GENOMIC DNA]</scope>
    <source>
        <strain evidence="1 2">DSM 14668</strain>
    </source>
</reference>
<evidence type="ECO:0000313" key="1">
    <source>
        <dbReference type="EMBL" id="TKC98799.1"/>
    </source>
</evidence>
<dbReference type="InterPro" id="IPR014737">
    <property type="entry name" value="Transposase_Tn5-like_C"/>
</dbReference>
<dbReference type="SUPFAM" id="SSF53098">
    <property type="entry name" value="Ribonuclease H-like"/>
    <property type="match status" value="1"/>
</dbReference>
<gene>
    <name evidence="1" type="ORF">E8A74_39760</name>
</gene>
<dbReference type="Proteomes" id="UP000309215">
    <property type="component" value="Unassembled WGS sequence"/>
</dbReference>
<organism evidence="1 2">
    <name type="scientific">Polyangium fumosum</name>
    <dbReference type="NCBI Taxonomy" id="889272"/>
    <lineage>
        <taxon>Bacteria</taxon>
        <taxon>Pseudomonadati</taxon>
        <taxon>Myxococcota</taxon>
        <taxon>Polyangia</taxon>
        <taxon>Polyangiales</taxon>
        <taxon>Polyangiaceae</taxon>
        <taxon>Polyangium</taxon>
    </lineage>
</organism>
<accession>A0A4U1IWF8</accession>
<protein>
    <submittedName>
        <fullName evidence="1">Uncharacterized protein</fullName>
    </submittedName>
</protein>
<proteinExistence type="predicted"/>
<dbReference type="AlphaFoldDB" id="A0A4U1IWF8"/>